<organism evidence="2">
    <name type="scientific">marine sediment metagenome</name>
    <dbReference type="NCBI Taxonomy" id="412755"/>
    <lineage>
        <taxon>unclassified sequences</taxon>
        <taxon>metagenomes</taxon>
        <taxon>ecological metagenomes</taxon>
    </lineage>
</organism>
<dbReference type="PANTHER" id="PTHR43818:SF10">
    <property type="entry name" value="NADH-DEPENDENT DEHYDROGENASE-RELATED"/>
    <property type="match status" value="1"/>
</dbReference>
<dbReference type="Pfam" id="PF19051">
    <property type="entry name" value="GFO_IDH_MocA_C2"/>
    <property type="match status" value="1"/>
</dbReference>
<dbReference type="InterPro" id="IPR050463">
    <property type="entry name" value="Gfo/Idh/MocA_oxidrdct_glycsds"/>
</dbReference>
<dbReference type="PANTHER" id="PTHR43818">
    <property type="entry name" value="BCDNA.GH03377"/>
    <property type="match status" value="1"/>
</dbReference>
<dbReference type="Gene3D" id="3.30.360.10">
    <property type="entry name" value="Dihydrodipicolinate Reductase, domain 2"/>
    <property type="match status" value="1"/>
</dbReference>
<accession>X0RH76</accession>
<evidence type="ECO:0000259" key="1">
    <source>
        <dbReference type="Pfam" id="PF19051"/>
    </source>
</evidence>
<proteinExistence type="predicted"/>
<comment type="caution">
    <text evidence="2">The sequence shown here is derived from an EMBL/GenBank/DDBJ whole genome shotgun (WGS) entry which is preliminary data.</text>
</comment>
<reference evidence="2" key="1">
    <citation type="journal article" date="2014" name="Front. Microbiol.">
        <title>High frequency of phylogenetically diverse reductive dehalogenase-homologous genes in deep subseafloor sedimentary metagenomes.</title>
        <authorList>
            <person name="Kawai M."/>
            <person name="Futagami T."/>
            <person name="Toyoda A."/>
            <person name="Takaki Y."/>
            <person name="Nishi S."/>
            <person name="Hori S."/>
            <person name="Arai W."/>
            <person name="Tsubouchi T."/>
            <person name="Morono Y."/>
            <person name="Uchiyama I."/>
            <person name="Ito T."/>
            <person name="Fujiyama A."/>
            <person name="Inagaki F."/>
            <person name="Takami H."/>
        </authorList>
    </citation>
    <scope>NUCLEOTIDE SEQUENCE</scope>
    <source>
        <strain evidence="2">Expedition CK06-06</strain>
    </source>
</reference>
<evidence type="ECO:0000313" key="2">
    <source>
        <dbReference type="EMBL" id="GAF68118.1"/>
    </source>
</evidence>
<feature type="non-terminal residue" evidence="2">
    <location>
        <position position="1"/>
    </location>
</feature>
<dbReference type="EMBL" id="BARS01008935">
    <property type="protein sequence ID" value="GAF68118.1"/>
    <property type="molecule type" value="Genomic_DNA"/>
</dbReference>
<protein>
    <recommendedName>
        <fullName evidence="1">Gfo/Idh/MocA-like oxidoreductase bacterial type C-terminal domain-containing protein</fullName>
    </recommendedName>
</protein>
<dbReference type="AlphaFoldDB" id="X0RH76"/>
<sequence length="208" mass="23585">CTTWEQWWDFGNGCLGDMGSHLIDLPFWALKLRDPLSVEAEGAQLRAETYPEWLVAHWEHPARGDMPPVKLHWYDGIQRPPVPVPGHDLHSWNKGILFVGDEGMVLADYRKLILAPEEKFKDFKPPEPCIEPSPGQHAEWILGAKTGSPTLCNFDYSGKLVENNLLGTVALRVGKKLDWNAKAMKARNCPAADQYIRRPYREGWTLDG</sequence>
<feature type="domain" description="Gfo/Idh/MocA-like oxidoreductase bacterial type C-terminal" evidence="1">
    <location>
        <begin position="3"/>
        <end position="205"/>
    </location>
</feature>
<dbReference type="InterPro" id="IPR043906">
    <property type="entry name" value="Gfo/Idh/MocA_OxRdtase_bact_C"/>
</dbReference>
<dbReference type="SUPFAM" id="SSF55347">
    <property type="entry name" value="Glyceraldehyde-3-phosphate dehydrogenase-like, C-terminal domain"/>
    <property type="match status" value="1"/>
</dbReference>
<gene>
    <name evidence="2" type="ORF">S01H1_16922</name>
</gene>
<name>X0RH76_9ZZZZ</name>